<keyword evidence="6" id="KW-0614">Plasmid</keyword>
<dbReference type="GO" id="GO:0046872">
    <property type="term" value="F:metal ion binding"/>
    <property type="evidence" value="ECO:0007669"/>
    <property type="project" value="UniProtKB-KW"/>
</dbReference>
<evidence type="ECO:0000256" key="5">
    <source>
        <dbReference type="ARBA" id="ARBA00022833"/>
    </source>
</evidence>
<dbReference type="PANTHER" id="PTHR42978">
    <property type="entry name" value="QUORUM-QUENCHING LACTONASE YTNP-RELATED-RELATED"/>
    <property type="match status" value="1"/>
</dbReference>
<protein>
    <submittedName>
        <fullName evidence="6">Lactone hydrolase</fullName>
    </submittedName>
</protein>
<keyword evidence="4 6" id="KW-0378">Hydrolase</keyword>
<evidence type="ECO:0000256" key="2">
    <source>
        <dbReference type="ARBA" id="ARBA00007749"/>
    </source>
</evidence>
<evidence type="ECO:0000313" key="6">
    <source>
        <dbReference type="EMBL" id="AAX86479.1"/>
    </source>
</evidence>
<gene>
    <name evidence="6" type="primary">Lhy1</name>
</gene>
<dbReference type="EMBL" id="AY904028">
    <property type="protein sequence ID" value="AAX86479.1"/>
    <property type="molecule type" value="Genomic_DNA"/>
</dbReference>
<dbReference type="InterPro" id="IPR036866">
    <property type="entry name" value="RibonucZ/Hydroxyglut_hydro"/>
</dbReference>
<comment type="similarity">
    <text evidence="2">Belongs to the metallo-beta-lactamase superfamily.</text>
</comment>
<dbReference type="Gene3D" id="3.60.15.10">
    <property type="entry name" value="Ribonuclease Z/Hydroxyacylglutathione hydrolase-like"/>
    <property type="match status" value="1"/>
</dbReference>
<keyword evidence="5" id="KW-0862">Zinc</keyword>
<dbReference type="AlphaFoldDB" id="Q14DY4"/>
<dbReference type="PANTHER" id="PTHR42978:SF2">
    <property type="entry name" value="102 KBASES UNSTABLE REGION: FROM 1 TO 119443"/>
    <property type="match status" value="1"/>
</dbReference>
<keyword evidence="3" id="KW-0479">Metal-binding</keyword>
<evidence type="ECO:0000256" key="1">
    <source>
        <dbReference type="ARBA" id="ARBA00001947"/>
    </source>
</evidence>
<evidence type="ECO:0000256" key="3">
    <source>
        <dbReference type="ARBA" id="ARBA00022723"/>
    </source>
</evidence>
<evidence type="ECO:0000256" key="4">
    <source>
        <dbReference type="ARBA" id="ARBA00022801"/>
    </source>
</evidence>
<comment type="cofactor">
    <cofactor evidence="1">
        <name>Zn(2+)</name>
        <dbReference type="ChEBI" id="CHEBI:29105"/>
    </cofactor>
</comment>
<reference evidence="6" key="1">
    <citation type="submission" date="2005-01" db="EMBL/GenBank/DDBJ databases">
        <title>Cloning and characterization of genes from 'Pseudomonas tulipalins' involved in bio-degradation of tulipalin A and itaconate.</title>
        <authorList>
            <person name="Damude H.G."/>
            <person name="Mazzotta M.L."/>
            <person name="Farrall L."/>
            <person name="O'Keefe D.P."/>
        </authorList>
    </citation>
    <scope>NUCLEOTIDE SEQUENCE</scope>
    <source>
        <strain evidence="6">L1</strain>
        <plasmid evidence="6">pTul1A-5.2</plasmid>
    </source>
</reference>
<proteinExistence type="inferred from homology"/>
<accession>Q14DY4</accession>
<name>Q14DY4_9PSED</name>
<dbReference type="GO" id="GO:0016787">
    <property type="term" value="F:hydrolase activity"/>
    <property type="evidence" value="ECO:0007669"/>
    <property type="project" value="UniProtKB-KW"/>
</dbReference>
<dbReference type="InterPro" id="IPR051013">
    <property type="entry name" value="MBL_superfamily_lactonases"/>
</dbReference>
<dbReference type="SUPFAM" id="SSF56281">
    <property type="entry name" value="Metallo-hydrolase/oxidoreductase"/>
    <property type="match status" value="1"/>
</dbReference>
<feature type="non-terminal residue" evidence="6">
    <location>
        <position position="94"/>
    </location>
</feature>
<organism evidence="6">
    <name type="scientific">Pseudomonas sp. L1</name>
    <dbReference type="NCBI Taxonomy" id="323104"/>
    <lineage>
        <taxon>Bacteria</taxon>
        <taxon>Pseudomonadati</taxon>
        <taxon>Pseudomonadota</taxon>
        <taxon>Gammaproteobacteria</taxon>
        <taxon>Pseudomonadales</taxon>
        <taxon>Pseudomonadaceae</taxon>
        <taxon>Pseudomonas</taxon>
    </lineage>
</organism>
<sequence>MTCGWMTMPYGFFMAGQPGEIAIPVPSYLIVHPKGTVLFDSGLEKRLQNQDEVKETLGVFGDFTGIKFLPGEDVSERLKAFGQDPEKIDFLVNS</sequence>
<geneLocation type="plasmid" evidence="6">
    <name>pTul1A-5.2</name>
</geneLocation>